<dbReference type="AlphaFoldDB" id="A0A0F9HDH4"/>
<proteinExistence type="predicted"/>
<gene>
    <name evidence="1" type="ORF">LCGC14_2077490</name>
</gene>
<name>A0A0F9HDH4_9ZZZZ</name>
<feature type="non-terminal residue" evidence="1">
    <location>
        <position position="127"/>
    </location>
</feature>
<dbReference type="EMBL" id="LAZR01025041">
    <property type="protein sequence ID" value="KKL73177.1"/>
    <property type="molecule type" value="Genomic_DNA"/>
</dbReference>
<comment type="caution">
    <text evidence="1">The sequence shown here is derived from an EMBL/GenBank/DDBJ whole genome shotgun (WGS) entry which is preliminary data.</text>
</comment>
<accession>A0A0F9HDH4</accession>
<protein>
    <submittedName>
        <fullName evidence="1">Uncharacterized protein</fullName>
    </submittedName>
</protein>
<organism evidence="1">
    <name type="scientific">marine sediment metagenome</name>
    <dbReference type="NCBI Taxonomy" id="412755"/>
    <lineage>
        <taxon>unclassified sequences</taxon>
        <taxon>metagenomes</taxon>
        <taxon>ecological metagenomes</taxon>
    </lineage>
</organism>
<evidence type="ECO:0000313" key="1">
    <source>
        <dbReference type="EMBL" id="KKL73177.1"/>
    </source>
</evidence>
<sequence>MLKGVAPFCLALGLFIGWPIVAQAMHVIPAEGNEVVVGNFCYDTSKYFEEVNKLNKEQGLEVAKRRYWEIMSDKDTPCYAGRQIPGRLGTMLSEERNLIGNGNQCFHSQISEILPLSGESDRKIYTV</sequence>
<reference evidence="1" key="1">
    <citation type="journal article" date="2015" name="Nature">
        <title>Complex archaea that bridge the gap between prokaryotes and eukaryotes.</title>
        <authorList>
            <person name="Spang A."/>
            <person name="Saw J.H."/>
            <person name="Jorgensen S.L."/>
            <person name="Zaremba-Niedzwiedzka K."/>
            <person name="Martijn J."/>
            <person name="Lind A.E."/>
            <person name="van Eijk R."/>
            <person name="Schleper C."/>
            <person name="Guy L."/>
            <person name="Ettema T.J."/>
        </authorList>
    </citation>
    <scope>NUCLEOTIDE SEQUENCE</scope>
</reference>